<name>M4VF20_9BACT</name>
<dbReference type="PANTHER" id="PTHR36154:SF1">
    <property type="entry name" value="DNA-BINDING TRANSCRIPTIONAL ACTIVATOR ALPA"/>
    <property type="match status" value="1"/>
</dbReference>
<dbReference type="InterPro" id="IPR052931">
    <property type="entry name" value="Prophage_regulatory_activator"/>
</dbReference>
<evidence type="ECO:0000313" key="1">
    <source>
        <dbReference type="EMBL" id="AGH97823.1"/>
    </source>
</evidence>
<dbReference type="AlphaFoldDB" id="M4VF20"/>
<dbReference type="SUPFAM" id="SSF46955">
    <property type="entry name" value="Putative DNA-binding domain"/>
    <property type="match status" value="1"/>
</dbReference>
<evidence type="ECO:0008006" key="3">
    <source>
        <dbReference type="Google" id="ProtNLM"/>
    </source>
</evidence>
<gene>
    <name evidence="1" type="ORF">A11S_1003</name>
</gene>
<dbReference type="OrthoDB" id="1525365at2"/>
<organism evidence="1 2">
    <name type="scientific">Micavibrio aeruginosavorus EPB</name>
    <dbReference type="NCBI Taxonomy" id="349215"/>
    <lineage>
        <taxon>Bacteria</taxon>
        <taxon>Pseudomonadati</taxon>
        <taxon>Bdellovibrionota</taxon>
        <taxon>Bdellovibrionia</taxon>
        <taxon>Bdellovibrionales</taxon>
        <taxon>Pseudobdellovibrionaceae</taxon>
        <taxon>Micavibrio</taxon>
    </lineage>
</organism>
<dbReference type="PANTHER" id="PTHR36154">
    <property type="entry name" value="DNA-BINDING TRANSCRIPTIONAL ACTIVATOR ALPA"/>
    <property type="match status" value="1"/>
</dbReference>
<dbReference type="Proteomes" id="UP000011932">
    <property type="component" value="Chromosome"/>
</dbReference>
<dbReference type="Pfam" id="PF05930">
    <property type="entry name" value="Phage_AlpA"/>
    <property type="match status" value="1"/>
</dbReference>
<accession>M4VF20</accession>
<protein>
    <recommendedName>
        <fullName evidence="3">AlpA family phage regulatory protein</fullName>
    </recommendedName>
</protein>
<dbReference type="RefSeq" id="WP_015467368.1">
    <property type="nucleotide sequence ID" value="NC_020812.1"/>
</dbReference>
<dbReference type="EMBL" id="CP003538">
    <property type="protein sequence ID" value="AGH97823.1"/>
    <property type="molecule type" value="Genomic_DNA"/>
</dbReference>
<dbReference type="STRING" id="349215.A11S_1003"/>
<dbReference type="Gene3D" id="1.10.238.160">
    <property type="match status" value="1"/>
</dbReference>
<dbReference type="InterPro" id="IPR009061">
    <property type="entry name" value="DNA-bd_dom_put_sf"/>
</dbReference>
<dbReference type="InterPro" id="IPR010260">
    <property type="entry name" value="AlpA"/>
</dbReference>
<evidence type="ECO:0000313" key="2">
    <source>
        <dbReference type="Proteomes" id="UP000011932"/>
    </source>
</evidence>
<reference evidence="1 2" key="1">
    <citation type="journal article" date="2013" name="ISME J.">
        <title>By their genes ye shall know them: genomic signatures of predatory bacteria.</title>
        <authorList>
            <person name="Pasternak Z."/>
            <person name="Pietrokovski S."/>
            <person name="Rotem O."/>
            <person name="Gophna U."/>
            <person name="Lurie-Weinberger M.N."/>
            <person name="Jurkevitch E."/>
        </authorList>
    </citation>
    <scope>NUCLEOTIDE SEQUENCE [LARGE SCALE GENOMIC DNA]</scope>
    <source>
        <strain evidence="1">EPB</strain>
    </source>
</reference>
<sequence>MSRYNHNDTKTTRILRISEVINRLGISRSGLYERIKNGDLPKPINLGGRRVGFIEHEIDTWVQQRIEKSRTL</sequence>
<dbReference type="KEGG" id="man:A11S_1003"/>
<proteinExistence type="predicted"/>
<dbReference type="HOGENOM" id="CLU_140176_15_1_5"/>